<evidence type="ECO:0000313" key="9">
    <source>
        <dbReference type="Proteomes" id="UP000321513"/>
    </source>
</evidence>
<reference evidence="8 9" key="1">
    <citation type="submission" date="2019-07" db="EMBL/GenBank/DDBJ databases">
        <title>Whole genome shotgun sequence of Segetibacter aerophilus NBRC 106135.</title>
        <authorList>
            <person name="Hosoyama A."/>
            <person name="Uohara A."/>
            <person name="Ohji S."/>
            <person name="Ichikawa N."/>
        </authorList>
    </citation>
    <scope>NUCLEOTIDE SEQUENCE [LARGE SCALE GENOMIC DNA]</scope>
    <source>
        <strain evidence="8 9">NBRC 106135</strain>
    </source>
</reference>
<keyword evidence="4" id="KW-0808">Transferase</keyword>
<dbReference type="RefSeq" id="WP_147205823.1">
    <property type="nucleotide sequence ID" value="NZ_BJYT01000027.1"/>
</dbReference>
<protein>
    <recommendedName>
        <fullName evidence="7">Glycosyltransferase 2-like domain-containing protein</fullName>
    </recommendedName>
</protein>
<evidence type="ECO:0000259" key="7">
    <source>
        <dbReference type="Pfam" id="PF00535"/>
    </source>
</evidence>
<keyword evidence="5 6" id="KW-0472">Membrane</keyword>
<dbReference type="AlphaFoldDB" id="A0A512BIA5"/>
<evidence type="ECO:0000256" key="3">
    <source>
        <dbReference type="ARBA" id="ARBA00022676"/>
    </source>
</evidence>
<feature type="transmembrane region" description="Helical" evidence="6">
    <location>
        <begin position="308"/>
        <end position="326"/>
    </location>
</feature>
<dbReference type="InterPro" id="IPR029044">
    <property type="entry name" value="Nucleotide-diphossugar_trans"/>
</dbReference>
<evidence type="ECO:0000256" key="5">
    <source>
        <dbReference type="ARBA" id="ARBA00023136"/>
    </source>
</evidence>
<dbReference type="PANTHER" id="PTHR43646:SF2">
    <property type="entry name" value="GLYCOSYLTRANSFERASE 2-LIKE DOMAIN-CONTAINING PROTEIN"/>
    <property type="match status" value="1"/>
</dbReference>
<keyword evidence="2" id="KW-1003">Cell membrane</keyword>
<evidence type="ECO:0000256" key="6">
    <source>
        <dbReference type="SAM" id="Phobius"/>
    </source>
</evidence>
<name>A0A512BIA5_9BACT</name>
<keyword evidence="3" id="KW-0328">Glycosyltransferase</keyword>
<feature type="transmembrane region" description="Helical" evidence="6">
    <location>
        <begin position="333"/>
        <end position="352"/>
    </location>
</feature>
<feature type="transmembrane region" description="Helical" evidence="6">
    <location>
        <begin position="279"/>
        <end position="302"/>
    </location>
</feature>
<keyword evidence="6" id="KW-1133">Transmembrane helix</keyword>
<dbReference type="GO" id="GO:0016757">
    <property type="term" value="F:glycosyltransferase activity"/>
    <property type="evidence" value="ECO:0007669"/>
    <property type="project" value="UniProtKB-KW"/>
</dbReference>
<evidence type="ECO:0000256" key="2">
    <source>
        <dbReference type="ARBA" id="ARBA00022475"/>
    </source>
</evidence>
<dbReference type="SUPFAM" id="SSF53448">
    <property type="entry name" value="Nucleotide-diphospho-sugar transferases"/>
    <property type="match status" value="1"/>
</dbReference>
<dbReference type="OrthoDB" id="9800276at2"/>
<dbReference type="PANTHER" id="PTHR43646">
    <property type="entry name" value="GLYCOSYLTRANSFERASE"/>
    <property type="match status" value="1"/>
</dbReference>
<feature type="transmembrane region" description="Helical" evidence="6">
    <location>
        <begin position="6"/>
        <end position="23"/>
    </location>
</feature>
<comment type="caution">
    <text evidence="8">The sequence shown here is derived from an EMBL/GenBank/DDBJ whole genome shotgun (WGS) entry which is preliminary data.</text>
</comment>
<sequence length="380" mass="43006">MLITVYAIIITAFWIIASAYLLINSTRIIYLKDVSPTSNFPEPFVAIIIAVKDEEKEVEQALNSVCNLDYTNLKIIVINDRSTDRTPEILDKMSKLHPTLSVITIKDLPSGWLGKNHALYQGYCASNEEWLLFTDADIVYEKQSLKKAMHYVLSNGVDHLTALPEISSRSSLFKSVMSTFALMLEMKLRPWKASDPSSNASIGVGAFNLLKRTAYERAGTHTVISLRPDDDLKLGERIKKAGLKQDVMYGNKEISLEWYTSLNEFIKGLMKNTFAVSNYRLPTVIFIAVMTLVVFVLPIPILLTQDKLGLFLAIFILLSQIVLMVLKKGLQAKWWHALMIPFAGCITVYILVKSTYKTLKQGGIYWRDTFYSLGELKKQK</sequence>
<evidence type="ECO:0000313" key="8">
    <source>
        <dbReference type="EMBL" id="GEO11708.1"/>
    </source>
</evidence>
<proteinExistence type="predicted"/>
<dbReference type="EMBL" id="BJYT01000027">
    <property type="protein sequence ID" value="GEO11708.1"/>
    <property type="molecule type" value="Genomic_DNA"/>
</dbReference>
<evidence type="ECO:0000256" key="4">
    <source>
        <dbReference type="ARBA" id="ARBA00022679"/>
    </source>
</evidence>
<gene>
    <name evidence="8" type="ORF">SAE01_42040</name>
</gene>
<dbReference type="GO" id="GO:0005886">
    <property type="term" value="C:plasma membrane"/>
    <property type="evidence" value="ECO:0007669"/>
    <property type="project" value="UniProtKB-SubCell"/>
</dbReference>
<dbReference type="Proteomes" id="UP000321513">
    <property type="component" value="Unassembled WGS sequence"/>
</dbReference>
<keyword evidence="9" id="KW-1185">Reference proteome</keyword>
<accession>A0A512BIA5</accession>
<keyword evidence="6" id="KW-0812">Transmembrane</keyword>
<dbReference type="Gene3D" id="3.90.550.10">
    <property type="entry name" value="Spore Coat Polysaccharide Biosynthesis Protein SpsA, Chain A"/>
    <property type="match status" value="1"/>
</dbReference>
<evidence type="ECO:0000256" key="1">
    <source>
        <dbReference type="ARBA" id="ARBA00004236"/>
    </source>
</evidence>
<dbReference type="InterPro" id="IPR001173">
    <property type="entry name" value="Glyco_trans_2-like"/>
</dbReference>
<comment type="subcellular location">
    <subcellularLocation>
        <location evidence="1">Cell membrane</location>
    </subcellularLocation>
</comment>
<organism evidence="8 9">
    <name type="scientific">Segetibacter aerophilus</name>
    <dbReference type="NCBI Taxonomy" id="670293"/>
    <lineage>
        <taxon>Bacteria</taxon>
        <taxon>Pseudomonadati</taxon>
        <taxon>Bacteroidota</taxon>
        <taxon>Chitinophagia</taxon>
        <taxon>Chitinophagales</taxon>
        <taxon>Chitinophagaceae</taxon>
        <taxon>Segetibacter</taxon>
    </lineage>
</organism>
<feature type="domain" description="Glycosyltransferase 2-like" evidence="7">
    <location>
        <begin position="47"/>
        <end position="216"/>
    </location>
</feature>
<dbReference type="CDD" id="cd00761">
    <property type="entry name" value="Glyco_tranf_GTA_type"/>
    <property type="match status" value="1"/>
</dbReference>
<dbReference type="Pfam" id="PF00535">
    <property type="entry name" value="Glycos_transf_2"/>
    <property type="match status" value="1"/>
</dbReference>